<keyword evidence="2" id="KW-0732">Signal</keyword>
<protein>
    <submittedName>
        <fullName evidence="3">Outer membrane protein assembly factor YaeT</fullName>
    </submittedName>
</protein>
<feature type="signal peptide" evidence="2">
    <location>
        <begin position="1"/>
        <end position="41"/>
    </location>
</feature>
<dbReference type="PANTHER" id="PTHR36920">
    <property type="match status" value="1"/>
</dbReference>
<evidence type="ECO:0000256" key="2">
    <source>
        <dbReference type="SAM" id="SignalP"/>
    </source>
</evidence>
<reference evidence="3 4" key="1">
    <citation type="journal article" date="2015" name="Genome Announc.">
        <title>Complete Genome Sequence of Cupriavidus basilensis 4G11, Isolated from the Oak Ridge Field Research Center Site.</title>
        <authorList>
            <person name="Ray J."/>
            <person name="Waters R.J."/>
            <person name="Skerker J.M."/>
            <person name="Kuehl J.V."/>
            <person name="Price M.N."/>
            <person name="Huang J."/>
            <person name="Chakraborty R."/>
            <person name="Arkin A.P."/>
            <person name="Deutschbauer A."/>
        </authorList>
    </citation>
    <scope>NUCLEOTIDE SEQUENCE [LARGE SCALE GENOMIC DNA]</scope>
    <source>
        <strain evidence="3">4G11</strain>
    </source>
</reference>
<keyword evidence="4" id="KW-1185">Reference proteome</keyword>
<evidence type="ECO:0000256" key="1">
    <source>
        <dbReference type="ARBA" id="ARBA00004442"/>
    </source>
</evidence>
<accession>A0A0C4YFA7</accession>
<sequence>MTAMQSNLSREDKMTKNAFRLAAPLLIAALAWLGGMPSAHAQKAGDNVVAAGWFHINTSGNSSPFTTSVIDAPINGPLGLPSSFTAPGSSISTSNADTLGLTFSHFFTDHIALTAVGGIPPKFKLYGHGNLIPPGPAGALGQQPLGDPGLNPIITSARQWSPATMVQYHFFEPTARVRPFLGIGVSYNFFTNIELNPAFAASVNNNLGATLAAGAGKPGPTSVEAKASNSFAPVFNIGGSFAITDQWGLSASVTYIPLKTTSSMIIRASDGTVLSTSKATISPNPLIMFVAATYKF</sequence>
<evidence type="ECO:0000313" key="4">
    <source>
        <dbReference type="Proteomes" id="UP000031843"/>
    </source>
</evidence>
<gene>
    <name evidence="3" type="ORF">RR42_m4216</name>
</gene>
<dbReference type="SUPFAM" id="SSF56925">
    <property type="entry name" value="OMPA-like"/>
    <property type="match status" value="1"/>
</dbReference>
<dbReference type="STRING" id="68895.RR42_m4216"/>
<dbReference type="PANTHER" id="PTHR36920:SF1">
    <property type="entry name" value="OUTER MEMBRANE PROTEIN W"/>
    <property type="match status" value="1"/>
</dbReference>
<comment type="subcellular location">
    <subcellularLocation>
        <location evidence="1">Cell outer membrane</location>
    </subcellularLocation>
</comment>
<feature type="chain" id="PRO_5002173633" evidence="2">
    <location>
        <begin position="42"/>
        <end position="296"/>
    </location>
</feature>
<name>A0A0C4YFA7_9BURK</name>
<organism evidence="3 4">
    <name type="scientific">Cupriavidus basilensis</name>
    <dbReference type="NCBI Taxonomy" id="68895"/>
    <lineage>
        <taxon>Bacteria</taxon>
        <taxon>Pseudomonadati</taxon>
        <taxon>Pseudomonadota</taxon>
        <taxon>Betaproteobacteria</taxon>
        <taxon>Burkholderiales</taxon>
        <taxon>Burkholderiaceae</taxon>
        <taxon>Cupriavidus</taxon>
    </lineage>
</organism>
<dbReference type="Pfam" id="PF03922">
    <property type="entry name" value="OmpW"/>
    <property type="match status" value="1"/>
</dbReference>
<dbReference type="GO" id="GO:0055085">
    <property type="term" value="P:transmembrane transport"/>
    <property type="evidence" value="ECO:0007669"/>
    <property type="project" value="TreeGrafter"/>
</dbReference>
<dbReference type="Proteomes" id="UP000031843">
    <property type="component" value="Chromosome main"/>
</dbReference>
<proteinExistence type="predicted"/>
<dbReference type="GO" id="GO:0009279">
    <property type="term" value="C:cell outer membrane"/>
    <property type="evidence" value="ECO:0007669"/>
    <property type="project" value="UniProtKB-SubCell"/>
</dbReference>
<dbReference type="KEGG" id="cbw:RR42_m4216"/>
<dbReference type="AlphaFoldDB" id="A0A0C4YFA7"/>
<dbReference type="Gene3D" id="2.40.160.20">
    <property type="match status" value="1"/>
</dbReference>
<dbReference type="EMBL" id="CP010536">
    <property type="protein sequence ID" value="AJG21563.1"/>
    <property type="molecule type" value="Genomic_DNA"/>
</dbReference>
<evidence type="ECO:0000313" key="3">
    <source>
        <dbReference type="EMBL" id="AJG21563.1"/>
    </source>
</evidence>
<dbReference type="InterPro" id="IPR011250">
    <property type="entry name" value="OMP/PagP_B-barrel"/>
</dbReference>
<dbReference type="InterPro" id="IPR005618">
    <property type="entry name" value="OMPW"/>
</dbReference>